<evidence type="ECO:0000313" key="3">
    <source>
        <dbReference type="Proteomes" id="UP000298390"/>
    </source>
</evidence>
<feature type="compositionally biased region" description="Low complexity" evidence="1">
    <location>
        <begin position="27"/>
        <end position="38"/>
    </location>
</feature>
<feature type="compositionally biased region" description="Low complexity" evidence="1">
    <location>
        <begin position="1"/>
        <end position="18"/>
    </location>
</feature>
<comment type="caution">
    <text evidence="2">The sequence shown here is derived from an EMBL/GenBank/DDBJ whole genome shotgun (WGS) entry which is preliminary data.</text>
</comment>
<protein>
    <submittedName>
        <fullName evidence="2">Uncharacterized protein</fullName>
    </submittedName>
</protein>
<feature type="compositionally biased region" description="Low complexity" evidence="1">
    <location>
        <begin position="102"/>
        <end position="113"/>
    </location>
</feature>
<dbReference type="Proteomes" id="UP000298390">
    <property type="component" value="Unassembled WGS sequence"/>
</dbReference>
<proteinExistence type="predicted"/>
<dbReference type="STRING" id="34475.A0A4Y9XZ87"/>
<dbReference type="AlphaFoldDB" id="A0A4Y9XZ87"/>
<feature type="compositionally biased region" description="Basic and acidic residues" evidence="1">
    <location>
        <begin position="114"/>
        <end position="124"/>
    </location>
</feature>
<feature type="region of interest" description="Disordered" evidence="1">
    <location>
        <begin position="102"/>
        <end position="124"/>
    </location>
</feature>
<accession>A0A4Y9XZ87</accession>
<dbReference type="EMBL" id="SEKV01000624">
    <property type="protein sequence ID" value="TFY55112.1"/>
    <property type="molecule type" value="Genomic_DNA"/>
</dbReference>
<feature type="region of interest" description="Disordered" evidence="1">
    <location>
        <begin position="1"/>
        <end position="40"/>
    </location>
</feature>
<organism evidence="2 3">
    <name type="scientific">Rhodofomes roseus</name>
    <dbReference type="NCBI Taxonomy" id="34475"/>
    <lineage>
        <taxon>Eukaryota</taxon>
        <taxon>Fungi</taxon>
        <taxon>Dikarya</taxon>
        <taxon>Basidiomycota</taxon>
        <taxon>Agaricomycotina</taxon>
        <taxon>Agaricomycetes</taxon>
        <taxon>Polyporales</taxon>
        <taxon>Rhodofomes</taxon>
    </lineage>
</organism>
<evidence type="ECO:0000313" key="2">
    <source>
        <dbReference type="EMBL" id="TFY55112.1"/>
    </source>
</evidence>
<sequence>MPVNTTPAYPSSPASPDTPNTPKQLYSTSTSPALSASPSTPPGFVDANICIASHSTYGTPHAIEQDSVAAVVPLPLQKQVSRTLSQSNVLESIPTKESLLISTTSSTGHSSSHMRNEKITGEPRARKEGVCVPIFKAMITSWKEETKRNKHVR</sequence>
<name>A0A4Y9XZ87_9APHY</name>
<reference evidence="2 3" key="1">
    <citation type="submission" date="2019-01" db="EMBL/GenBank/DDBJ databases">
        <title>Genome sequencing of the rare red list fungi Fomitopsis rosea.</title>
        <authorList>
            <person name="Buettner E."/>
            <person name="Kellner H."/>
        </authorList>
    </citation>
    <scope>NUCLEOTIDE SEQUENCE [LARGE SCALE GENOMIC DNA]</scope>
    <source>
        <strain evidence="2 3">DSM 105464</strain>
    </source>
</reference>
<evidence type="ECO:0000256" key="1">
    <source>
        <dbReference type="SAM" id="MobiDB-lite"/>
    </source>
</evidence>
<gene>
    <name evidence="2" type="ORF">EVJ58_g8447</name>
</gene>